<dbReference type="RefSeq" id="XP_022285944.1">
    <property type="nucleotide sequence ID" value="XM_022430312.1"/>
</dbReference>
<gene>
    <name evidence="2" type="ORF">VFPPC_18745</name>
</gene>
<dbReference type="Proteomes" id="UP000078397">
    <property type="component" value="Unassembled WGS sequence"/>
</dbReference>
<dbReference type="KEGG" id="pchm:VFPPC_18745"/>
<keyword evidence="3" id="KW-1185">Reference proteome</keyword>
<proteinExistence type="predicted"/>
<evidence type="ECO:0000313" key="3">
    <source>
        <dbReference type="Proteomes" id="UP000078397"/>
    </source>
</evidence>
<comment type="caution">
    <text evidence="2">The sequence shown here is derived from an EMBL/GenBank/DDBJ whole genome shotgun (WGS) entry which is preliminary data.</text>
</comment>
<feature type="region of interest" description="Disordered" evidence="1">
    <location>
        <begin position="14"/>
        <end position="37"/>
    </location>
</feature>
<name>A0A219ARY0_METCM</name>
<evidence type="ECO:0000256" key="1">
    <source>
        <dbReference type="SAM" id="MobiDB-lite"/>
    </source>
</evidence>
<feature type="compositionally biased region" description="Polar residues" evidence="1">
    <location>
        <begin position="27"/>
        <end position="37"/>
    </location>
</feature>
<dbReference type="EMBL" id="LSBJ02000001">
    <property type="protein sequence ID" value="OWT43528.1"/>
    <property type="molecule type" value="Genomic_DNA"/>
</dbReference>
<protein>
    <submittedName>
        <fullName evidence="2">Uncharacterized protein</fullName>
    </submittedName>
</protein>
<dbReference type="GeneID" id="33937431"/>
<organism evidence="2 3">
    <name type="scientific">Pochonia chlamydosporia 170</name>
    <dbReference type="NCBI Taxonomy" id="1380566"/>
    <lineage>
        <taxon>Eukaryota</taxon>
        <taxon>Fungi</taxon>
        <taxon>Dikarya</taxon>
        <taxon>Ascomycota</taxon>
        <taxon>Pezizomycotina</taxon>
        <taxon>Sordariomycetes</taxon>
        <taxon>Hypocreomycetidae</taxon>
        <taxon>Hypocreales</taxon>
        <taxon>Clavicipitaceae</taxon>
        <taxon>Pochonia</taxon>
    </lineage>
</organism>
<reference evidence="2 3" key="1">
    <citation type="journal article" date="2016" name="PLoS Pathog.">
        <title>Biosynthesis of antibiotic leucinostatins in bio-control fungus Purpureocillium lilacinum and their inhibition on phytophthora revealed by genome mining.</title>
        <authorList>
            <person name="Wang G."/>
            <person name="Liu Z."/>
            <person name="Lin R."/>
            <person name="Li E."/>
            <person name="Mao Z."/>
            <person name="Ling J."/>
            <person name="Yang Y."/>
            <person name="Yin W.B."/>
            <person name="Xie B."/>
        </authorList>
    </citation>
    <scope>NUCLEOTIDE SEQUENCE [LARGE SCALE GENOMIC DNA]</scope>
    <source>
        <strain evidence="2">170</strain>
    </source>
</reference>
<dbReference type="AlphaFoldDB" id="A0A219ARY0"/>
<evidence type="ECO:0000313" key="2">
    <source>
        <dbReference type="EMBL" id="OWT43528.1"/>
    </source>
</evidence>
<sequence length="88" mass="9876">MQAVRIIKYQRRASDPSHVWSGHRQENNYTPDNSDQTPCLIRQVSKRANLSVYHVAAKPAPAMNCNPCSTSAIQPMMWTAYPATKNSS</sequence>
<accession>A0A219ARY0</accession>